<sequence>MKVKIIGSVLAATLVLSSIGGSYALANSSYMISTGVKYTSYEDADITNHDLYKRLTKDKQKEFMEIVKGTNLNYQQQVQLLKDRENMGQEQEKTLKVSLIKKAAKILAAKLGEKSIADIADYLFDWEDNLQQGIENYLVDNSSPLDSKNYYVYPILKIFRNGS</sequence>
<dbReference type="AlphaFoldDB" id="A0AAP5JV83"/>
<name>A0AAP5JV83_9BACL</name>
<reference evidence="2" key="2">
    <citation type="submission" date="2023-03" db="EMBL/GenBank/DDBJ databases">
        <authorList>
            <person name="Obshta O."/>
            <person name="Zabrodski M.W."/>
            <person name="Soomro T."/>
            <person name="Wilson G."/>
            <person name="Masood F."/>
            <person name="Thebeau J."/>
            <person name="Bezerra Da Silva M.C."/>
            <person name="Raza F."/>
            <person name="Biganski S."/>
            <person name="Jose M."/>
            <person name="Camilli M."/>
            <person name="Kozii I.V."/>
            <person name="Kozii R.V."/>
            <person name="Simko E."/>
            <person name="Wood S.C."/>
        </authorList>
    </citation>
    <scope>NUCLEOTIDE SEQUENCE</scope>
    <source>
        <strain evidence="2">PL001</strain>
    </source>
</reference>
<dbReference type="RefSeq" id="WP_235430732.1">
    <property type="nucleotide sequence ID" value="NZ_CBCRXL010000127.1"/>
</dbReference>
<protein>
    <submittedName>
        <fullName evidence="2">Uncharacterized protein</fullName>
    </submittedName>
</protein>
<reference evidence="2" key="1">
    <citation type="journal article" date="2023" name="J. Vet. Diagn. Invest.">
        <title>Oxytetracycline-resistant Paenibacillus larvae identified in commercial beekeeping operations in Saskatchewan using pooled honey sampling.</title>
        <authorList>
            <person name="Obshta O."/>
            <person name="Zabrodski M.W."/>
            <person name="Soomro T."/>
            <person name="Wilson G."/>
            <person name="Masood F."/>
            <person name="Thebeau J."/>
            <person name="Silva M.C.B."/>
            <person name="Biganski S."/>
            <person name="Kozii I.V."/>
            <person name="Koziy R.V."/>
            <person name="Raza M.F."/>
            <person name="Jose M.S."/>
            <person name="Simko E."/>
            <person name="Wood S.C."/>
        </authorList>
    </citation>
    <scope>NUCLEOTIDE SEQUENCE</scope>
    <source>
        <strain evidence="2">PL001</strain>
    </source>
</reference>
<evidence type="ECO:0000256" key="1">
    <source>
        <dbReference type="SAM" id="SignalP"/>
    </source>
</evidence>
<organism evidence="2 3">
    <name type="scientific">Paenibacillus larvae</name>
    <dbReference type="NCBI Taxonomy" id="1464"/>
    <lineage>
        <taxon>Bacteria</taxon>
        <taxon>Bacillati</taxon>
        <taxon>Bacillota</taxon>
        <taxon>Bacilli</taxon>
        <taxon>Bacillales</taxon>
        <taxon>Paenibacillaceae</taxon>
        <taxon>Paenibacillus</taxon>
    </lineage>
</organism>
<comment type="caution">
    <text evidence="2">The sequence shown here is derived from an EMBL/GenBank/DDBJ whole genome shotgun (WGS) entry which is preliminary data.</text>
</comment>
<dbReference type="Proteomes" id="UP001259239">
    <property type="component" value="Unassembled WGS sequence"/>
</dbReference>
<keyword evidence="1" id="KW-0732">Signal</keyword>
<dbReference type="EMBL" id="JARQGV010000004">
    <property type="protein sequence ID" value="MDT2252626.1"/>
    <property type="molecule type" value="Genomic_DNA"/>
</dbReference>
<evidence type="ECO:0000313" key="3">
    <source>
        <dbReference type="Proteomes" id="UP001259239"/>
    </source>
</evidence>
<accession>A0AAP5JV83</accession>
<gene>
    <name evidence="2" type="ORF">P7H09_15520</name>
</gene>
<feature type="signal peptide" evidence="1">
    <location>
        <begin position="1"/>
        <end position="26"/>
    </location>
</feature>
<evidence type="ECO:0000313" key="2">
    <source>
        <dbReference type="EMBL" id="MDT2252626.1"/>
    </source>
</evidence>
<proteinExistence type="predicted"/>
<feature type="chain" id="PRO_5042861692" evidence="1">
    <location>
        <begin position="27"/>
        <end position="163"/>
    </location>
</feature>